<reference evidence="1 2" key="1">
    <citation type="submission" date="2024-06" db="EMBL/GenBank/DDBJ databases">
        <title>The Natural Products Discovery Center: Release of the First 8490 Sequenced Strains for Exploring Actinobacteria Biosynthetic Diversity.</title>
        <authorList>
            <person name="Kalkreuter E."/>
            <person name="Kautsar S.A."/>
            <person name="Yang D."/>
            <person name="Bader C.D."/>
            <person name="Teijaro C.N."/>
            <person name="Fluegel L."/>
            <person name="Davis C.M."/>
            <person name="Simpson J.R."/>
            <person name="Lauterbach L."/>
            <person name="Steele A.D."/>
            <person name="Gui C."/>
            <person name="Meng S."/>
            <person name="Li G."/>
            <person name="Viehrig K."/>
            <person name="Ye F."/>
            <person name="Su P."/>
            <person name="Kiefer A.F."/>
            <person name="Nichols A."/>
            <person name="Cepeda A.J."/>
            <person name="Yan W."/>
            <person name="Fan B."/>
            <person name="Jiang Y."/>
            <person name="Adhikari A."/>
            <person name="Zheng C.-J."/>
            <person name="Schuster L."/>
            <person name="Cowan T.M."/>
            <person name="Smanski M.J."/>
            <person name="Chevrette M.G."/>
            <person name="De Carvalho L.P.S."/>
            <person name="Shen B."/>
        </authorList>
    </citation>
    <scope>NUCLEOTIDE SEQUENCE [LARGE SCALE GENOMIC DNA]</scope>
    <source>
        <strain evidence="1 2">NPDC000837</strain>
    </source>
</reference>
<evidence type="ECO:0000313" key="2">
    <source>
        <dbReference type="Proteomes" id="UP001445472"/>
    </source>
</evidence>
<protein>
    <submittedName>
        <fullName evidence="1">Uncharacterized protein</fullName>
    </submittedName>
</protein>
<comment type="caution">
    <text evidence="1">The sequence shown here is derived from an EMBL/GenBank/DDBJ whole genome shotgun (WGS) entry which is preliminary data.</text>
</comment>
<dbReference type="Proteomes" id="UP001445472">
    <property type="component" value="Unassembled WGS sequence"/>
</dbReference>
<keyword evidence="2" id="KW-1185">Reference proteome</keyword>
<sequence>MEHDTNPHPERPGGDDGIVCAGCGKAAEEMPVTWTFSVEKGVRHHLCDDCARANIRAIEGRLDSQWW</sequence>
<organism evidence="1 2">
    <name type="scientific">Streptomyces xantholiticus</name>
    <dbReference type="NCBI Taxonomy" id="68285"/>
    <lineage>
        <taxon>Bacteria</taxon>
        <taxon>Bacillati</taxon>
        <taxon>Actinomycetota</taxon>
        <taxon>Actinomycetes</taxon>
        <taxon>Kitasatosporales</taxon>
        <taxon>Streptomycetaceae</taxon>
        <taxon>Streptomyces</taxon>
    </lineage>
</organism>
<dbReference type="EMBL" id="JBEPBX010000007">
    <property type="protein sequence ID" value="MER6613754.1"/>
    <property type="molecule type" value="Genomic_DNA"/>
</dbReference>
<gene>
    <name evidence="1" type="ORF">ABT276_10285</name>
</gene>
<proteinExistence type="predicted"/>
<accession>A0ABV1USI0</accession>
<name>A0ABV1USI0_9ACTN</name>
<dbReference type="RefSeq" id="WP_351975919.1">
    <property type="nucleotide sequence ID" value="NZ_JBEPBX010000007.1"/>
</dbReference>
<evidence type="ECO:0000313" key="1">
    <source>
        <dbReference type="EMBL" id="MER6613754.1"/>
    </source>
</evidence>